<feature type="compositionally biased region" description="Gly residues" evidence="1">
    <location>
        <begin position="57"/>
        <end position="77"/>
    </location>
</feature>
<gene>
    <name evidence="2" type="ORF">NDU88_006317</name>
</gene>
<accession>A0AAV7VLK8</accession>
<reference evidence="2" key="1">
    <citation type="journal article" date="2022" name="bioRxiv">
        <title>Sequencing and chromosome-scale assembly of the giantPleurodeles waltlgenome.</title>
        <authorList>
            <person name="Brown T."/>
            <person name="Elewa A."/>
            <person name="Iarovenko S."/>
            <person name="Subramanian E."/>
            <person name="Araus A.J."/>
            <person name="Petzold A."/>
            <person name="Susuki M."/>
            <person name="Suzuki K.-i.T."/>
            <person name="Hayashi T."/>
            <person name="Toyoda A."/>
            <person name="Oliveira C."/>
            <person name="Osipova E."/>
            <person name="Leigh N.D."/>
            <person name="Simon A."/>
            <person name="Yun M.H."/>
        </authorList>
    </citation>
    <scope>NUCLEOTIDE SEQUENCE</scope>
    <source>
        <strain evidence="2">20211129_DDA</strain>
        <tissue evidence="2">Liver</tissue>
    </source>
</reference>
<evidence type="ECO:0008006" key="4">
    <source>
        <dbReference type="Google" id="ProtNLM"/>
    </source>
</evidence>
<evidence type="ECO:0000313" key="3">
    <source>
        <dbReference type="Proteomes" id="UP001066276"/>
    </source>
</evidence>
<evidence type="ECO:0000313" key="2">
    <source>
        <dbReference type="EMBL" id="KAJ1202518.1"/>
    </source>
</evidence>
<feature type="compositionally biased region" description="Basic and acidic residues" evidence="1">
    <location>
        <begin position="92"/>
        <end position="104"/>
    </location>
</feature>
<protein>
    <recommendedName>
        <fullName evidence="4">Collagen alpha-1(I) chain-like</fullName>
    </recommendedName>
</protein>
<evidence type="ECO:0000256" key="1">
    <source>
        <dbReference type="SAM" id="MobiDB-lite"/>
    </source>
</evidence>
<proteinExistence type="predicted"/>
<feature type="region of interest" description="Disordered" evidence="1">
    <location>
        <begin position="43"/>
        <end position="122"/>
    </location>
</feature>
<dbReference type="Proteomes" id="UP001066276">
    <property type="component" value="Chromosome 2_1"/>
</dbReference>
<dbReference type="EMBL" id="JANPWB010000003">
    <property type="protein sequence ID" value="KAJ1202518.1"/>
    <property type="molecule type" value="Genomic_DNA"/>
</dbReference>
<dbReference type="AlphaFoldDB" id="A0AAV7VLK8"/>
<feature type="compositionally biased region" description="Basic and acidic residues" evidence="1">
    <location>
        <begin position="227"/>
        <end position="237"/>
    </location>
</feature>
<comment type="caution">
    <text evidence="2">The sequence shown here is derived from an EMBL/GenBank/DDBJ whole genome shotgun (WGS) entry which is preliminary data.</text>
</comment>
<name>A0AAV7VLK8_PLEWA</name>
<keyword evidence="3" id="KW-1185">Reference proteome</keyword>
<organism evidence="2 3">
    <name type="scientific">Pleurodeles waltl</name>
    <name type="common">Iberian ribbed newt</name>
    <dbReference type="NCBI Taxonomy" id="8319"/>
    <lineage>
        <taxon>Eukaryota</taxon>
        <taxon>Metazoa</taxon>
        <taxon>Chordata</taxon>
        <taxon>Craniata</taxon>
        <taxon>Vertebrata</taxon>
        <taxon>Euteleostomi</taxon>
        <taxon>Amphibia</taxon>
        <taxon>Batrachia</taxon>
        <taxon>Caudata</taxon>
        <taxon>Salamandroidea</taxon>
        <taxon>Salamandridae</taxon>
        <taxon>Pleurodelinae</taxon>
        <taxon>Pleurodeles</taxon>
    </lineage>
</organism>
<sequence length="263" mass="27278">MGTRVESTQMHNQEMPGTFLVKAMKCPEVAFLRYLMINQVAAPAEGSSRVPISDRPGQGGRTGTGGHRPPLRGGGGRAEAQPERGTQGVPAGRDRQGRPTERSFRAAGENALGGGGGGRRHSGARTAVGGGFPGPGATRPLSTLVGPLGGRKLPGCLAFALPGRACRETAGPRVGRSLAGLEALCLKQQPRLAKQSIPQTDQVCPIDRCRVLAGPGAAVCSLGSQVRRRDPSDEGARRRPCHPGPGRPVETPWTTRGSGVPCP</sequence>
<feature type="region of interest" description="Disordered" evidence="1">
    <location>
        <begin position="223"/>
        <end position="263"/>
    </location>
</feature>